<reference evidence="7 8" key="1">
    <citation type="submission" date="2021-05" db="EMBL/GenBank/DDBJ databases">
        <title>Novel Bacillus species.</title>
        <authorList>
            <person name="Liu G."/>
        </authorList>
    </citation>
    <scope>NUCLEOTIDE SEQUENCE [LARGE SCALE GENOMIC DNA]</scope>
    <source>
        <strain evidence="7 8">FJAT-49682</strain>
    </source>
</reference>
<dbReference type="GO" id="GO:0016618">
    <property type="term" value="F:hydroxypyruvate reductase [NAD(P)H] activity"/>
    <property type="evidence" value="ECO:0007669"/>
    <property type="project" value="TreeGrafter"/>
</dbReference>
<dbReference type="SUPFAM" id="SSF52283">
    <property type="entry name" value="Formate/glycerate dehydrogenase catalytic domain-like"/>
    <property type="match status" value="1"/>
</dbReference>
<dbReference type="Pfam" id="PF02826">
    <property type="entry name" value="2-Hacid_dh_C"/>
    <property type="match status" value="1"/>
</dbReference>
<dbReference type="InterPro" id="IPR006139">
    <property type="entry name" value="D-isomer_2_OHA_DH_cat_dom"/>
</dbReference>
<feature type="domain" description="D-isomer specific 2-hydroxyacid dehydrogenase NAD-binding" evidence="6">
    <location>
        <begin position="111"/>
        <end position="283"/>
    </location>
</feature>
<evidence type="ECO:0000256" key="1">
    <source>
        <dbReference type="ARBA" id="ARBA00005854"/>
    </source>
</evidence>
<protein>
    <submittedName>
        <fullName evidence="7">Phosphoglycerate dehydrogenase</fullName>
    </submittedName>
</protein>
<dbReference type="PROSITE" id="PS00065">
    <property type="entry name" value="D_2_HYDROXYACID_DH_1"/>
    <property type="match status" value="1"/>
</dbReference>
<dbReference type="GO" id="GO:0005829">
    <property type="term" value="C:cytosol"/>
    <property type="evidence" value="ECO:0007669"/>
    <property type="project" value="TreeGrafter"/>
</dbReference>
<dbReference type="PANTHER" id="PTHR10996:SF283">
    <property type="entry name" value="GLYOXYLATE_HYDROXYPYRUVATE REDUCTASE B"/>
    <property type="match status" value="1"/>
</dbReference>
<keyword evidence="8" id="KW-1185">Reference proteome</keyword>
<feature type="domain" description="D-isomer specific 2-hydroxyacid dehydrogenase catalytic" evidence="5">
    <location>
        <begin position="23"/>
        <end position="308"/>
    </location>
</feature>
<evidence type="ECO:0000313" key="7">
    <source>
        <dbReference type="EMBL" id="MBS4221733.1"/>
    </source>
</evidence>
<dbReference type="AlphaFoldDB" id="A0A942UN36"/>
<dbReference type="SUPFAM" id="SSF51735">
    <property type="entry name" value="NAD(P)-binding Rossmann-fold domains"/>
    <property type="match status" value="1"/>
</dbReference>
<dbReference type="CDD" id="cd12172">
    <property type="entry name" value="PGDH_like_2"/>
    <property type="match status" value="1"/>
</dbReference>
<evidence type="ECO:0000256" key="3">
    <source>
        <dbReference type="ARBA" id="ARBA00023027"/>
    </source>
</evidence>
<comment type="similarity">
    <text evidence="1 4">Belongs to the D-isomer specific 2-hydroxyacid dehydrogenase family.</text>
</comment>
<dbReference type="Gene3D" id="3.40.50.720">
    <property type="entry name" value="NAD(P)-binding Rossmann-like Domain"/>
    <property type="match status" value="2"/>
</dbReference>
<dbReference type="InterPro" id="IPR036291">
    <property type="entry name" value="NAD(P)-bd_dom_sf"/>
</dbReference>
<dbReference type="PROSITE" id="PS00670">
    <property type="entry name" value="D_2_HYDROXYACID_DH_2"/>
    <property type="match status" value="1"/>
</dbReference>
<organism evidence="7 8">
    <name type="scientific">Lederbergia citrea</name>
    <dbReference type="NCBI Taxonomy" id="2833581"/>
    <lineage>
        <taxon>Bacteria</taxon>
        <taxon>Bacillati</taxon>
        <taxon>Bacillota</taxon>
        <taxon>Bacilli</taxon>
        <taxon>Bacillales</taxon>
        <taxon>Bacillaceae</taxon>
        <taxon>Lederbergia</taxon>
    </lineage>
</organism>
<keyword evidence="2 4" id="KW-0560">Oxidoreductase</keyword>
<dbReference type="EMBL" id="JAGYPN010000001">
    <property type="protein sequence ID" value="MBS4221733.1"/>
    <property type="molecule type" value="Genomic_DNA"/>
</dbReference>
<evidence type="ECO:0000259" key="5">
    <source>
        <dbReference type="Pfam" id="PF00389"/>
    </source>
</evidence>
<dbReference type="GO" id="GO:0030267">
    <property type="term" value="F:glyoxylate reductase (NADPH) activity"/>
    <property type="evidence" value="ECO:0007669"/>
    <property type="project" value="TreeGrafter"/>
</dbReference>
<dbReference type="InterPro" id="IPR029753">
    <property type="entry name" value="D-isomer_DH_CS"/>
</dbReference>
<evidence type="ECO:0000256" key="4">
    <source>
        <dbReference type="RuleBase" id="RU003719"/>
    </source>
</evidence>
<evidence type="ECO:0000259" key="6">
    <source>
        <dbReference type="Pfam" id="PF02826"/>
    </source>
</evidence>
<accession>A0A942UN36</accession>
<dbReference type="Proteomes" id="UP000676456">
    <property type="component" value="Unassembled WGS sequence"/>
</dbReference>
<evidence type="ECO:0000313" key="8">
    <source>
        <dbReference type="Proteomes" id="UP000676456"/>
    </source>
</evidence>
<dbReference type="PANTHER" id="PTHR10996">
    <property type="entry name" value="2-HYDROXYACID DEHYDROGENASE-RELATED"/>
    <property type="match status" value="1"/>
</dbReference>
<dbReference type="FunFam" id="3.40.50.720:FF:000203">
    <property type="entry name" value="D-3-phosphoglycerate dehydrogenase (SerA)"/>
    <property type="match status" value="1"/>
</dbReference>
<comment type="caution">
    <text evidence="7">The sequence shown here is derived from an EMBL/GenBank/DDBJ whole genome shotgun (WGS) entry which is preliminary data.</text>
</comment>
<dbReference type="Pfam" id="PF00389">
    <property type="entry name" value="2-Hacid_dh"/>
    <property type="match status" value="1"/>
</dbReference>
<dbReference type="InterPro" id="IPR006140">
    <property type="entry name" value="D-isomer_DH_NAD-bd"/>
</dbReference>
<gene>
    <name evidence="7" type="ORF">KHA91_03025</name>
</gene>
<dbReference type="InterPro" id="IPR029752">
    <property type="entry name" value="D-isomer_DH_CS1"/>
</dbReference>
<dbReference type="PROSITE" id="PS00671">
    <property type="entry name" value="D_2_HYDROXYACID_DH_3"/>
    <property type="match status" value="1"/>
</dbReference>
<sequence>MKKVLITPRSYGLFDEGQILKRFDSDKFEIIREKGPFRENELVKKIQGVHAAIIGTDQVTKKVLEAADQLELIVKYGVGLDNIDLEYTKEKGILVENTAGVNTEAVADYTFGLMLTLARQIHISDREIRQGEWKKRVGSEIYNKTIGILGLGAIGKSIARRAFGFDMKILAYDLCQDTTFANQFEVTYCGIEEIIEQSDIICIHLPLNNETKHLINKEQLAKMKPNTFIINTARGGIIDEKALYEALQNKIIAGAAVDVFEEEPPKNSPLTELENVILTPHNASASEEATLRMTIQTTDKVLAFYQERSELIGNLH</sequence>
<dbReference type="InterPro" id="IPR050223">
    <property type="entry name" value="D-isomer_2-hydroxyacid_DH"/>
</dbReference>
<keyword evidence="3" id="KW-0520">NAD</keyword>
<dbReference type="GO" id="GO:0051287">
    <property type="term" value="F:NAD binding"/>
    <property type="evidence" value="ECO:0007669"/>
    <property type="project" value="InterPro"/>
</dbReference>
<proteinExistence type="inferred from homology"/>
<dbReference type="RefSeq" id="WP_213096734.1">
    <property type="nucleotide sequence ID" value="NZ_JAGYPN010000001.1"/>
</dbReference>
<evidence type="ECO:0000256" key="2">
    <source>
        <dbReference type="ARBA" id="ARBA00023002"/>
    </source>
</evidence>
<name>A0A942UN36_9BACI</name>